<feature type="chain" id="PRO_5012120100" description="Transcriptional regulator" evidence="5">
    <location>
        <begin position="24"/>
        <end position="307"/>
    </location>
</feature>
<feature type="domain" description="MucB/RseB N-terminal" evidence="6">
    <location>
        <begin position="27"/>
        <end position="199"/>
    </location>
</feature>
<sequence length="307" mass="34299">MPRIIISHALTLLLLLLFTPAVAQDEATTLLDRMTHTVRNLNYEGDFVYQTGEVLNAMHIVHTVREGFEKEHLSTLTGPNREIIRDDYTITRLTPDKEKPSVSERRRSHLPTLASFDPERLASLYRIEVIGDERVAGRPVTQVAVMPMDSFRYGHRLYLDKETALPLRRVVVNRKGATISQMMFTTIEISEMDTQPQEVSETPVEAVEYDGDWSFEGIPAGFIIELYSHTEPGGQAREHFVFSDGITRLSLYIENGSGGLGSRQTSVGGVGILSTKVDGYKLTVVGEAPIDTLKTFLRSARHNPAGK</sequence>
<keyword evidence="4" id="KW-0574">Periplasm</keyword>
<dbReference type="RefSeq" id="WP_078476401.1">
    <property type="nucleotide sequence ID" value="NZ_MPRK01000035.1"/>
</dbReference>
<protein>
    <recommendedName>
        <fullName evidence="10">Transcriptional regulator</fullName>
    </recommendedName>
</protein>
<evidence type="ECO:0000313" key="8">
    <source>
        <dbReference type="EMBL" id="OOZ42465.1"/>
    </source>
</evidence>
<dbReference type="InterPro" id="IPR038484">
    <property type="entry name" value="MucB/RseB_C_sf"/>
</dbReference>
<dbReference type="CDD" id="cd16327">
    <property type="entry name" value="RseB"/>
    <property type="match status" value="1"/>
</dbReference>
<dbReference type="EMBL" id="MPRK01000035">
    <property type="protein sequence ID" value="OOZ42465.1"/>
    <property type="molecule type" value="Genomic_DNA"/>
</dbReference>
<dbReference type="PIRSF" id="PIRSF005427">
    <property type="entry name" value="RseB"/>
    <property type="match status" value="1"/>
</dbReference>
<comment type="caution">
    <text evidence="8">The sequence shown here is derived from an EMBL/GenBank/DDBJ whole genome shotgun (WGS) entry which is preliminary data.</text>
</comment>
<dbReference type="GO" id="GO:0032885">
    <property type="term" value="P:regulation of polysaccharide biosynthetic process"/>
    <property type="evidence" value="ECO:0007669"/>
    <property type="project" value="TreeGrafter"/>
</dbReference>
<evidence type="ECO:0000259" key="7">
    <source>
        <dbReference type="Pfam" id="PF17188"/>
    </source>
</evidence>
<accession>A0A1T2LBI6</accession>
<evidence type="ECO:0000256" key="2">
    <source>
        <dbReference type="ARBA" id="ARBA00008150"/>
    </source>
</evidence>
<gene>
    <name evidence="8" type="ORF">BOW52_03135</name>
</gene>
<evidence type="ECO:0000256" key="1">
    <source>
        <dbReference type="ARBA" id="ARBA00004418"/>
    </source>
</evidence>
<dbReference type="Gene3D" id="3.30.200.100">
    <property type="entry name" value="MucB/RseB, C-terminal domain"/>
    <property type="match status" value="1"/>
</dbReference>
<evidence type="ECO:0000256" key="3">
    <source>
        <dbReference type="ARBA" id="ARBA00022729"/>
    </source>
</evidence>
<organism evidence="8 9">
    <name type="scientific">Solemya elarraichensis gill symbiont</name>
    <dbReference type="NCBI Taxonomy" id="1918949"/>
    <lineage>
        <taxon>Bacteria</taxon>
        <taxon>Pseudomonadati</taxon>
        <taxon>Pseudomonadota</taxon>
        <taxon>Gammaproteobacteria</taxon>
        <taxon>sulfur-oxidizing symbionts</taxon>
    </lineage>
</organism>
<dbReference type="InterPro" id="IPR033434">
    <property type="entry name" value="MucB/RseB_N"/>
</dbReference>
<dbReference type="Gene3D" id="2.50.20.10">
    <property type="entry name" value="Lipoprotein localisation LolA/LolB/LppX"/>
    <property type="match status" value="1"/>
</dbReference>
<dbReference type="PANTHER" id="PTHR38782">
    <property type="match status" value="1"/>
</dbReference>
<evidence type="ECO:0000256" key="5">
    <source>
        <dbReference type="SAM" id="SignalP"/>
    </source>
</evidence>
<proteinExistence type="inferred from homology"/>
<dbReference type="Pfam" id="PF17188">
    <property type="entry name" value="MucB_RseB_C"/>
    <property type="match status" value="1"/>
</dbReference>
<dbReference type="GO" id="GO:0045152">
    <property type="term" value="F:antisigma factor binding"/>
    <property type="evidence" value="ECO:0007669"/>
    <property type="project" value="TreeGrafter"/>
</dbReference>
<reference evidence="8 9" key="1">
    <citation type="submission" date="2016-11" db="EMBL/GenBank/DDBJ databases">
        <title>Mixed transmission modes and dynamic genome evolution in an obligate animal-bacterial symbiosis.</title>
        <authorList>
            <person name="Russell S.L."/>
            <person name="Corbett-Detig R.B."/>
            <person name="Cavanaugh C.M."/>
        </authorList>
    </citation>
    <scope>NUCLEOTIDE SEQUENCE [LARGE SCALE GENOMIC DNA]</scope>
    <source>
        <strain evidence="8">Sp-SM6</strain>
    </source>
</reference>
<dbReference type="Pfam" id="PF03888">
    <property type="entry name" value="MucB_RseB"/>
    <property type="match status" value="1"/>
</dbReference>
<dbReference type="OrthoDB" id="7067274at2"/>
<evidence type="ECO:0000259" key="6">
    <source>
        <dbReference type="Pfam" id="PF03888"/>
    </source>
</evidence>
<dbReference type="PANTHER" id="PTHR38782:SF1">
    <property type="entry name" value="SIGMA-E FACTOR REGULATORY PROTEIN RSEB"/>
    <property type="match status" value="1"/>
</dbReference>
<comment type="similarity">
    <text evidence="2">Belongs to the RseB family.</text>
</comment>
<keyword evidence="3 5" id="KW-0732">Signal</keyword>
<dbReference type="GO" id="GO:0030288">
    <property type="term" value="C:outer membrane-bounded periplasmic space"/>
    <property type="evidence" value="ECO:0007669"/>
    <property type="project" value="TreeGrafter"/>
</dbReference>
<comment type="subcellular location">
    <subcellularLocation>
        <location evidence="1">Periplasm</location>
    </subcellularLocation>
</comment>
<name>A0A1T2LBI6_9GAMM</name>
<evidence type="ECO:0008006" key="10">
    <source>
        <dbReference type="Google" id="ProtNLM"/>
    </source>
</evidence>
<keyword evidence="9" id="KW-1185">Reference proteome</keyword>
<feature type="domain" description="MucB/RseB C-terminal" evidence="7">
    <location>
        <begin position="211"/>
        <end position="299"/>
    </location>
</feature>
<dbReference type="AlphaFoldDB" id="A0A1T2LBI6"/>
<dbReference type="InterPro" id="IPR005588">
    <property type="entry name" value="MucB_RseB"/>
</dbReference>
<dbReference type="Proteomes" id="UP000190198">
    <property type="component" value="Unassembled WGS sequence"/>
</dbReference>
<feature type="signal peptide" evidence="5">
    <location>
        <begin position="1"/>
        <end position="23"/>
    </location>
</feature>
<evidence type="ECO:0000313" key="9">
    <source>
        <dbReference type="Proteomes" id="UP000190198"/>
    </source>
</evidence>
<dbReference type="InterPro" id="IPR033436">
    <property type="entry name" value="MucB/RseB_C"/>
</dbReference>
<evidence type="ECO:0000256" key="4">
    <source>
        <dbReference type="ARBA" id="ARBA00022764"/>
    </source>
</evidence>